<evidence type="ECO:0000259" key="2">
    <source>
        <dbReference type="Pfam" id="PF16182"/>
    </source>
</evidence>
<organism evidence="3 4">
    <name type="scientific">Danionella cerebrum</name>
    <dbReference type="NCBI Taxonomy" id="2873325"/>
    <lineage>
        <taxon>Eukaryota</taxon>
        <taxon>Metazoa</taxon>
        <taxon>Chordata</taxon>
        <taxon>Craniata</taxon>
        <taxon>Vertebrata</taxon>
        <taxon>Euteleostomi</taxon>
        <taxon>Actinopterygii</taxon>
        <taxon>Neopterygii</taxon>
        <taxon>Teleostei</taxon>
        <taxon>Ostariophysi</taxon>
        <taxon>Cypriniformes</taxon>
        <taxon>Danionidae</taxon>
        <taxon>Danioninae</taxon>
        <taxon>Danionella</taxon>
    </lineage>
</organism>
<feature type="domain" description="Putative adherens-junction anchoring" evidence="2">
    <location>
        <begin position="84"/>
        <end position="201"/>
    </location>
</feature>
<dbReference type="GO" id="GO:0005886">
    <property type="term" value="C:plasma membrane"/>
    <property type="evidence" value="ECO:0007669"/>
    <property type="project" value="TreeGrafter"/>
</dbReference>
<protein>
    <recommendedName>
        <fullName evidence="2">Putative adherens-junction anchoring domain-containing protein</fullName>
    </recommendedName>
</protein>
<evidence type="ECO:0000313" key="4">
    <source>
        <dbReference type="Proteomes" id="UP000316079"/>
    </source>
</evidence>
<comment type="caution">
    <text evidence="3">The sequence shown here is derived from an EMBL/GenBank/DDBJ whole genome shotgun (WGS) entry which is preliminary data.</text>
</comment>
<dbReference type="GO" id="GO:0051015">
    <property type="term" value="F:actin filament binding"/>
    <property type="evidence" value="ECO:0007669"/>
    <property type="project" value="TreeGrafter"/>
</dbReference>
<accession>A0A553NIY1</accession>
<reference evidence="3 4" key="1">
    <citation type="journal article" date="2019" name="Sci. Data">
        <title>Hybrid genome assembly and annotation of Danionella translucida.</title>
        <authorList>
            <person name="Kadobianskyi M."/>
            <person name="Schulze L."/>
            <person name="Schuelke M."/>
            <person name="Judkewitz B."/>
        </authorList>
    </citation>
    <scope>NUCLEOTIDE SEQUENCE [LARGE SCALE GENOMIC DNA]</scope>
    <source>
        <strain evidence="3 4">Bolton</strain>
    </source>
</reference>
<dbReference type="PANTHER" id="PTHR24213:SF17">
    <property type="entry name" value="DEMATIN"/>
    <property type="match status" value="1"/>
</dbReference>
<keyword evidence="4" id="KW-1185">Reference proteome</keyword>
<dbReference type="EMBL" id="SRMA01026927">
    <property type="protein sequence ID" value="TRY65368.1"/>
    <property type="molecule type" value="Genomic_DNA"/>
</dbReference>
<evidence type="ECO:0000256" key="1">
    <source>
        <dbReference type="SAM" id="MobiDB-lite"/>
    </source>
</evidence>
<dbReference type="GO" id="GO:0051017">
    <property type="term" value="P:actin filament bundle assembly"/>
    <property type="evidence" value="ECO:0007669"/>
    <property type="project" value="TreeGrafter"/>
</dbReference>
<proteinExistence type="predicted"/>
<dbReference type="Proteomes" id="UP000316079">
    <property type="component" value="Unassembled WGS sequence"/>
</dbReference>
<sequence length="228" mass="26012">QPVRTSPGTVFSLRGGIRGSPSITLVARHYREVIGYKDLAAIPQDKAILNIERPDLMMYEPYFSYSTKNRTEGWSELRLKSPGTFTCTSTQTKGSTPIIPRILRQQHFHRPDNGTNIYKKQPIYKKALSRAVPKGKHLEDLIIESSKFPAAQPPDPSQPSKIESDFWPCPPSLAVSESERRKKMAKSMESEEVHDENQSSEELWSLWQMRKQKVNSLQSRESDPERGD</sequence>
<feature type="compositionally biased region" description="Basic and acidic residues" evidence="1">
    <location>
        <begin position="186"/>
        <end position="197"/>
    </location>
</feature>
<dbReference type="InterPro" id="IPR051618">
    <property type="entry name" value="Actin-binding_LIM"/>
</dbReference>
<evidence type="ECO:0000313" key="3">
    <source>
        <dbReference type="EMBL" id="TRY65368.1"/>
    </source>
</evidence>
<dbReference type="AlphaFoldDB" id="A0A553NIY1"/>
<dbReference type="Pfam" id="PF16182">
    <property type="entry name" value="AbLIM_anchor"/>
    <property type="match status" value="2"/>
</dbReference>
<dbReference type="GO" id="GO:0030032">
    <property type="term" value="P:lamellipodium assembly"/>
    <property type="evidence" value="ECO:0007669"/>
    <property type="project" value="TreeGrafter"/>
</dbReference>
<dbReference type="STRING" id="623744.A0A553NIY1"/>
<dbReference type="OrthoDB" id="1746725at2759"/>
<dbReference type="PANTHER" id="PTHR24213">
    <property type="entry name" value="ACTIN-BINDING LIM PROTEIN"/>
    <property type="match status" value="1"/>
</dbReference>
<dbReference type="InterPro" id="IPR032402">
    <property type="entry name" value="AbLIM_anchor"/>
</dbReference>
<feature type="domain" description="Putative adherens-junction anchoring" evidence="2">
    <location>
        <begin position="4"/>
        <end position="75"/>
    </location>
</feature>
<gene>
    <name evidence="3" type="ORF">DNTS_013772</name>
</gene>
<feature type="region of interest" description="Disordered" evidence="1">
    <location>
        <begin position="147"/>
        <end position="201"/>
    </location>
</feature>
<dbReference type="GO" id="GO:0015629">
    <property type="term" value="C:actin cytoskeleton"/>
    <property type="evidence" value="ECO:0007669"/>
    <property type="project" value="TreeGrafter"/>
</dbReference>
<name>A0A553NIY1_9TELE</name>
<feature type="non-terminal residue" evidence="3">
    <location>
        <position position="1"/>
    </location>
</feature>